<dbReference type="PROSITE" id="PS50102">
    <property type="entry name" value="RRM"/>
    <property type="match status" value="2"/>
</dbReference>
<feature type="domain" description="RRM" evidence="9">
    <location>
        <begin position="643"/>
        <end position="732"/>
    </location>
</feature>
<feature type="compositionally biased region" description="Basic and acidic residues" evidence="8">
    <location>
        <begin position="1"/>
        <end position="10"/>
    </location>
</feature>
<feature type="region of interest" description="Disordered" evidence="8">
    <location>
        <begin position="563"/>
        <end position="637"/>
    </location>
</feature>
<evidence type="ECO:0000256" key="3">
    <source>
        <dbReference type="ARBA" id="ARBA00022737"/>
    </source>
</evidence>
<feature type="region of interest" description="Disordered" evidence="8">
    <location>
        <begin position="862"/>
        <end position="895"/>
    </location>
</feature>
<dbReference type="InterPro" id="IPR011990">
    <property type="entry name" value="TPR-like_helical_dom_sf"/>
</dbReference>
<evidence type="ECO:0000313" key="11">
    <source>
        <dbReference type="Proteomes" id="UP000069940"/>
    </source>
</evidence>
<keyword evidence="2" id="KW-0507">mRNA processing</keyword>
<keyword evidence="11" id="KW-1185">Reference proteome</keyword>
<dbReference type="GeneID" id="109415722"/>
<evidence type="ECO:0000256" key="6">
    <source>
        <dbReference type="ARBA" id="ARBA00023242"/>
    </source>
</evidence>
<feature type="compositionally biased region" description="Basic and acidic residues" evidence="8">
    <location>
        <begin position="615"/>
        <end position="637"/>
    </location>
</feature>
<evidence type="ECO:0000256" key="4">
    <source>
        <dbReference type="ARBA" id="ARBA00022884"/>
    </source>
</evidence>
<dbReference type="Gene3D" id="1.25.40.10">
    <property type="entry name" value="Tetratricopeptide repeat domain"/>
    <property type="match status" value="2"/>
</dbReference>
<feature type="domain" description="RRM" evidence="9">
    <location>
        <begin position="736"/>
        <end position="813"/>
    </location>
</feature>
<feature type="compositionally biased region" description="Basic and acidic residues" evidence="8">
    <location>
        <begin position="880"/>
        <end position="895"/>
    </location>
</feature>
<reference evidence="10" key="2">
    <citation type="submission" date="2025-05" db="UniProtKB">
        <authorList>
            <consortium name="EnsemblMetazoa"/>
        </authorList>
    </citation>
    <scope>IDENTIFICATION</scope>
    <source>
        <strain evidence="10">Foshan</strain>
    </source>
</reference>
<feature type="compositionally biased region" description="Low complexity" evidence="8">
    <location>
        <begin position="863"/>
        <end position="879"/>
    </location>
</feature>
<evidence type="ECO:0000313" key="10">
    <source>
        <dbReference type="EnsemblMetazoa" id="AALFPA23_005284.P6705"/>
    </source>
</evidence>
<evidence type="ECO:0000256" key="1">
    <source>
        <dbReference type="ARBA" id="ARBA00004123"/>
    </source>
</evidence>
<evidence type="ECO:0000256" key="7">
    <source>
        <dbReference type="PROSITE-ProRule" id="PRU00176"/>
    </source>
</evidence>
<name>A0ABM1Y3A2_AEDAL</name>
<dbReference type="Proteomes" id="UP000069940">
    <property type="component" value="Unassembled WGS sequence"/>
</dbReference>
<accession>A0ABM1Y3A2</accession>
<feature type="compositionally biased region" description="Acidic residues" evidence="8">
    <location>
        <begin position="11"/>
        <end position="21"/>
    </location>
</feature>
<dbReference type="InterPro" id="IPR000504">
    <property type="entry name" value="RRM_dom"/>
</dbReference>
<dbReference type="Pfam" id="PF00076">
    <property type="entry name" value="RRM_1"/>
    <property type="match status" value="2"/>
</dbReference>
<evidence type="ECO:0000256" key="5">
    <source>
        <dbReference type="ARBA" id="ARBA00023187"/>
    </source>
</evidence>
<dbReference type="EnsemblMetazoa" id="AALFPA23_005284.R6705">
    <property type="protein sequence ID" value="AALFPA23_005284.P6705"/>
    <property type="gene ID" value="AALFPA23_005284"/>
</dbReference>
<dbReference type="RefSeq" id="XP_019545199.3">
    <property type="nucleotide sequence ID" value="XM_019689654.3"/>
</dbReference>
<proteinExistence type="predicted"/>
<keyword evidence="5" id="KW-0508">mRNA splicing</keyword>
<reference evidence="11" key="1">
    <citation type="journal article" date="2015" name="Proc. Natl. Acad. Sci. U.S.A.">
        <title>Genome sequence of the Asian Tiger mosquito, Aedes albopictus, reveals insights into its biology, genetics, and evolution.</title>
        <authorList>
            <person name="Chen X.G."/>
            <person name="Jiang X."/>
            <person name="Gu J."/>
            <person name="Xu M."/>
            <person name="Wu Y."/>
            <person name="Deng Y."/>
            <person name="Zhang C."/>
            <person name="Bonizzoni M."/>
            <person name="Dermauw W."/>
            <person name="Vontas J."/>
            <person name="Armbruster P."/>
            <person name="Huang X."/>
            <person name="Yang Y."/>
            <person name="Zhang H."/>
            <person name="He W."/>
            <person name="Peng H."/>
            <person name="Liu Y."/>
            <person name="Wu K."/>
            <person name="Chen J."/>
            <person name="Lirakis M."/>
            <person name="Topalis P."/>
            <person name="Van Leeuwen T."/>
            <person name="Hall A.B."/>
            <person name="Jiang X."/>
            <person name="Thorpe C."/>
            <person name="Mueller R.L."/>
            <person name="Sun C."/>
            <person name="Waterhouse R.M."/>
            <person name="Yan G."/>
            <person name="Tu Z.J."/>
            <person name="Fang X."/>
            <person name="James A.A."/>
        </authorList>
    </citation>
    <scope>NUCLEOTIDE SEQUENCE [LARGE SCALE GENOMIC DNA]</scope>
    <source>
        <strain evidence="11">Foshan</strain>
    </source>
</reference>
<evidence type="ECO:0000256" key="8">
    <source>
        <dbReference type="SAM" id="MobiDB-lite"/>
    </source>
</evidence>
<keyword evidence="3" id="KW-0677">Repeat</keyword>
<dbReference type="SMART" id="SM00386">
    <property type="entry name" value="HAT"/>
    <property type="match status" value="6"/>
</dbReference>
<feature type="compositionally biased region" description="Acidic residues" evidence="8">
    <location>
        <begin position="33"/>
        <end position="53"/>
    </location>
</feature>
<protein>
    <recommendedName>
        <fullName evidence="9">RRM domain-containing protein</fullName>
    </recommendedName>
</protein>
<organism evidence="10 11">
    <name type="scientific">Aedes albopictus</name>
    <name type="common">Asian tiger mosquito</name>
    <name type="synonym">Stegomyia albopicta</name>
    <dbReference type="NCBI Taxonomy" id="7160"/>
    <lineage>
        <taxon>Eukaryota</taxon>
        <taxon>Metazoa</taxon>
        <taxon>Ecdysozoa</taxon>
        <taxon>Arthropoda</taxon>
        <taxon>Hexapoda</taxon>
        <taxon>Insecta</taxon>
        <taxon>Pterygota</taxon>
        <taxon>Neoptera</taxon>
        <taxon>Endopterygota</taxon>
        <taxon>Diptera</taxon>
        <taxon>Nematocera</taxon>
        <taxon>Culicoidea</taxon>
        <taxon>Culicidae</taxon>
        <taxon>Culicinae</taxon>
        <taxon>Aedini</taxon>
        <taxon>Aedes</taxon>
        <taxon>Stegomyia</taxon>
    </lineage>
</organism>
<dbReference type="PANTHER" id="PTHR17204:SF25">
    <property type="entry name" value="RRM DOMAIN-CONTAINING PROTEIN"/>
    <property type="match status" value="1"/>
</dbReference>
<dbReference type="SUPFAM" id="SSF54928">
    <property type="entry name" value="RNA-binding domain, RBD"/>
    <property type="match status" value="2"/>
</dbReference>
<evidence type="ECO:0000259" key="9">
    <source>
        <dbReference type="PROSITE" id="PS50102"/>
    </source>
</evidence>
<comment type="subcellular location">
    <subcellularLocation>
        <location evidence="1">Nucleus</location>
    </subcellularLocation>
</comment>
<dbReference type="Pfam" id="PF05843">
    <property type="entry name" value="Suf"/>
    <property type="match status" value="1"/>
</dbReference>
<dbReference type="InterPro" id="IPR003107">
    <property type="entry name" value="HAT"/>
</dbReference>
<keyword evidence="6" id="KW-0539">Nucleus</keyword>
<feature type="compositionally biased region" description="Basic and acidic residues" evidence="8">
    <location>
        <begin position="568"/>
        <end position="594"/>
    </location>
</feature>
<dbReference type="PANTHER" id="PTHR17204">
    <property type="entry name" value="PRE-MRNA PROCESSING PROTEIN PRP39-RELATED"/>
    <property type="match status" value="1"/>
</dbReference>
<dbReference type="Pfam" id="PF05391">
    <property type="entry name" value="Lsm_interact"/>
    <property type="match status" value="1"/>
</dbReference>
<sequence>MSDAEMKAMEDSNDDSMEAAEDNDHGKSKDAGSDAEESSDDSEMDDDDDDDNDAAEEARQIKQYLELLGKIQEDKYNYDTYVQLLEIAHQMTDLDKIRQSAEIFAEVYPLSPEIWLRWLKIEAAMASSPEQIKQVDALFRRALGDYFSVEVALEYANLAAKADKDQSEAIWDVLIPTYGLHVTKGRAIFEAYREDFLGKNEDSPDRLNRLARIYEQELKIPLKNMEDSYIEYKLLCEKYKDTLQDLNPEKFERRYRQAKELLQKMLPFEDRLVKLEPHCHQERAELYREYIRECRSQLGDDETQVLYERSVTDCCLDPTVWCDYLKYLDKYPPDEEEDSASPVFSQTTEMLVNRALRNCPWSAELYVEKLRIFEREKRDKADVLKIMEEVATVEFQAPEPAVKVWLEYLTYLRRHANFEDEKERDILRSNFELAWNQLGRTWGELADPECKILQFWGRLEYCLLGDPLKGRELWQNVMDSSDNCTRVGLWIEYAELESRRGTDPVRKVYRKAIGAVGLNDPETLAAAWMRFERCNGSLEQLASCQELCMATIQAYYKTLSQQRFAKGRRSDPKKDSDANESPKKKQLKRPHEEQPSADETAFKKPSIPSGPSVNKKQEPSLEDTTKRIRLDEPKSVDTSNDNRRLFFSNLSFDATEDQIRATFPELHFKSIELVHGSSGKSRGFGYAEFDSEQDVKKALSFDRRPLDGRPVFISSLARDKSARQNKFKYSEQFEPNKLFVKGLPFEATGDDVRKLFEPYGKLRDVRVVYYRSGKSKGLAYVEYETEVAAKNAVIHLDQHNMNGFTITVALSAPPPRGNPTATAPMAKDVEQSGSLGAGKRHLVKGDAKMKLSSMIPTALLRKTATAGSSGSSASPAVTTDKPKSNEDFRKLLLKK</sequence>
<dbReference type="Gene3D" id="3.30.70.330">
    <property type="match status" value="2"/>
</dbReference>
<dbReference type="InterPro" id="IPR008669">
    <property type="entry name" value="LSM_interact"/>
</dbReference>
<dbReference type="SMART" id="SM00360">
    <property type="entry name" value="RRM"/>
    <property type="match status" value="2"/>
</dbReference>
<dbReference type="InterPro" id="IPR008847">
    <property type="entry name" value="Suf"/>
</dbReference>
<dbReference type="InterPro" id="IPR012677">
    <property type="entry name" value="Nucleotide-bd_a/b_plait_sf"/>
</dbReference>
<feature type="region of interest" description="Disordered" evidence="8">
    <location>
        <begin position="1"/>
        <end position="53"/>
    </location>
</feature>
<keyword evidence="4 7" id="KW-0694">RNA-binding</keyword>
<dbReference type="InterPro" id="IPR035979">
    <property type="entry name" value="RBD_domain_sf"/>
</dbReference>
<dbReference type="SUPFAM" id="SSF48452">
    <property type="entry name" value="TPR-like"/>
    <property type="match status" value="1"/>
</dbReference>
<feature type="compositionally biased region" description="Basic and acidic residues" evidence="8">
    <location>
        <begin position="22"/>
        <end position="32"/>
    </location>
</feature>
<evidence type="ECO:0000256" key="2">
    <source>
        <dbReference type="ARBA" id="ARBA00022664"/>
    </source>
</evidence>